<dbReference type="Proteomes" id="UP000244193">
    <property type="component" value="Chromosome"/>
</dbReference>
<protein>
    <submittedName>
        <fullName evidence="2">Uncharacterized protein</fullName>
    </submittedName>
</protein>
<proteinExistence type="predicted"/>
<dbReference type="AlphaFoldDB" id="A0A2S0REL4"/>
<name>A0A2S0REL4_9FLAO</name>
<dbReference type="OrthoDB" id="9765957at2"/>
<organism evidence="2 3">
    <name type="scientific">Flavobacterium magnum</name>
    <dbReference type="NCBI Taxonomy" id="2162713"/>
    <lineage>
        <taxon>Bacteria</taxon>
        <taxon>Pseudomonadati</taxon>
        <taxon>Bacteroidota</taxon>
        <taxon>Flavobacteriia</taxon>
        <taxon>Flavobacteriales</taxon>
        <taxon>Flavobacteriaceae</taxon>
        <taxon>Flavobacterium</taxon>
    </lineage>
</organism>
<keyword evidence="1" id="KW-0732">Signal</keyword>
<dbReference type="EMBL" id="CP028811">
    <property type="protein sequence ID" value="AWA30387.1"/>
    <property type="molecule type" value="Genomic_DNA"/>
</dbReference>
<evidence type="ECO:0000313" key="2">
    <source>
        <dbReference type="EMBL" id="AWA30387.1"/>
    </source>
</evidence>
<dbReference type="RefSeq" id="WP_108371250.1">
    <property type="nucleotide sequence ID" value="NZ_CP028811.1"/>
</dbReference>
<keyword evidence="3" id="KW-1185">Reference proteome</keyword>
<evidence type="ECO:0000313" key="3">
    <source>
        <dbReference type="Proteomes" id="UP000244193"/>
    </source>
</evidence>
<dbReference type="KEGG" id="fmg:HYN48_09970"/>
<accession>A0A2S0REL4</accession>
<evidence type="ECO:0000256" key="1">
    <source>
        <dbReference type="SAM" id="SignalP"/>
    </source>
</evidence>
<reference evidence="2 3" key="1">
    <citation type="submission" date="2018-04" db="EMBL/GenBank/DDBJ databases">
        <title>Genome sequencing of Flavobacterium sp. HYN0048.</title>
        <authorList>
            <person name="Yi H."/>
            <person name="Baek C."/>
        </authorList>
    </citation>
    <scope>NUCLEOTIDE SEQUENCE [LARGE SCALE GENOMIC DNA]</scope>
    <source>
        <strain evidence="2 3">HYN0048</strain>
    </source>
</reference>
<feature type="signal peptide" evidence="1">
    <location>
        <begin position="1"/>
        <end position="18"/>
    </location>
</feature>
<feature type="chain" id="PRO_5015403451" evidence="1">
    <location>
        <begin position="19"/>
        <end position="366"/>
    </location>
</feature>
<sequence>MRKLLLLSALLISAITFAQVPQGISYQAIALNPSGNPVVSSNVGIRLSVLDVSATGTALYTETQTKTTNAQGLFNLVIGQGTPVSGTFAGINWKTNSKFLKVEMDVAGGTNYVMVGTTQLLSVPYALAAKSLVLAPGEGITLTSPNGTPYQLSVNDAGVLSLPTTANASNYPADLYVYGTFNGFNTATAQLLNYNDSYFTGFKYLTGGSQIKFTSGTSPNSAVYGNSGGMLVLNGSAFTAPSSGLYWISISAYDMDNGMYLDVTQFVPKVRIATTFTDYNMTYNVATNTASATVTGIVSSDKFYFMLPNPNSGITNYGDYLADGIAEMGGTEISFPGASPSTPKNYKIDFVLNVNGTGAYTVTQVP</sequence>
<gene>
    <name evidence="2" type="ORF">HYN48_09970</name>
</gene>